<evidence type="ECO:0000256" key="2">
    <source>
        <dbReference type="ARBA" id="ARBA00022450"/>
    </source>
</evidence>
<dbReference type="SMART" id="SM00823">
    <property type="entry name" value="PKS_PP"/>
    <property type="match status" value="2"/>
</dbReference>
<keyword evidence="6" id="KW-1185">Reference proteome</keyword>
<dbReference type="FunFam" id="1.10.1200.10:FF:000005">
    <property type="entry name" value="Nonribosomal peptide synthetase 1"/>
    <property type="match status" value="2"/>
</dbReference>
<dbReference type="GO" id="GO:0016853">
    <property type="term" value="F:isomerase activity"/>
    <property type="evidence" value="ECO:0007669"/>
    <property type="project" value="UniProtKB-KW"/>
</dbReference>
<proteinExistence type="predicted"/>
<evidence type="ECO:0000313" key="6">
    <source>
        <dbReference type="Proteomes" id="UP000263595"/>
    </source>
</evidence>
<sequence>MPAAETFALTTAQRDIWLDQISHGDSPLYNIGAYVELAGAVDAERLRQALNHLASLHDALRTVLVTGSEPSGVPRQYFAASLAVELIEWDVQHGPEPRAAAQALLNAQMQRPCALDSSPLWRAMLIRVDAQGYLFAVQAHHLILDGWGVDQLFKQVADYYRLLEHGQPLPDSAPSYRAFIDDDGAYQASPRQARDRDYWLGKYQQLPDALLLPRERGAVASGDPSGALELPFDSALLARMHQLAGTLQASAFHVLLGALHVCCARTWQRDEWIVGLPVRNRANARFKATLGLFTQVSALRMDFGRSQSFADLVGGIRDALKQDFRHQRFALSELNRSLGVLREARAQLFELVVSYEEDSNDLRYGEIPGHTVMISNGHEPTPLTVHLRSNSQSGKACLHLVHNRAWFSSADVEALAARLLHVLEQGLSQPQLGIDQFDLLTASEHTQLQRWNDTDLAAQAERLIHRRVEAQAKARPEALALVQDGRSLNYGELDRRAELLAQRLVALGVGADQRVAVIARRDLDTLVGLLAVLKAGGAYVPIDPAHPHERLAYLLEDSAPRVLLTQSALVGRLPEHALPQIELDRFDWQAAGSVSAITCQAPHNLAYVIYTSGSTGQPKGVMVEHQSLANLVDWHCQAFDVGPGRQQSCLAGFGFDAMAWELWPALCSGATLHLAPPRDGAEDIDGLLRWWRAQPLDVSFLPTPVAEHAFAQGEPHPTLRTLLVGGDRLRRLARERGYRVINNYGPTEATVVASAGEVEAGGPLHIGRPVANTRLYVLDAQQRLLPIGATGELYVGGAGVARGYLNRPQMTAERFLDDPFHPAPGARLYRTGDLVRWLADGTLEYLGRNDDQVKIRGVRVELAEIEAALASHAAVRECVVLLREGQLQAWFIGAAAVTPLALHAHLRSRLPAALLPVAYVCLAAWPLTANGKLDRRALPAPDAEALLQRLHEAPEGDIEQRLALLWAELLQVERVGRQDHFFELGGHSLLAVQLIARMREQGLQADAQVLFGQPTLASLAAAVVVGEAPSVPANRIPPGCQRITPDMLALTELDQAAIERIVAGVPGGAANVQEIYPLAPLQQGLLYHHVTDVRDPYQQQALFAFASHAQLQAFAQALQQVIERHDILRTSLVWEDLEQPQQVVWRQARLEVHTLACDPASADVAAQLRSHYDPGQSALDLRHALMMALGCAADPQRGRWLGLLRFHHLINDAVSIQVLLGELEAFMHGRSEQLPAPVAYREYVARSGAAARQARHEAFFRAQLAGVEAPAPIPGLGGVPVDEDDLQTHTQPLDPSLIEPLREQARQQGVSLASLFHLAWAQVLGTLAGQDQVTVGTVLLGRAMAGEGADRALGMFINSLPLRVDLAQGSVAQTLRETHARLAGLLGHEDAPLLLAQRCSGLPAGTPLFHSLINYRSGGLLQAEVLPGVQLLEASEVLSHALVLTVDDHAQGVQVALRAPRAIGAQRVTDYLTTTLARFTEALAQGAGMPLQSLCSVPAGELQRLLHAFNASDDPHSPVQQTLPALFEAQVRRTPHAIALQTDSTSLDYQTLNAQANRLAHQLIARGVEADSRVAVCVERGEALIVALLGVLKAGGAYVPMDPGYPSERLRFMLDDSAPQVVLVHGATLGLFDQLPAPLLDLDRDGATGYPQDNPQVAGLGPAHLAYVMYTSGSTGTPKGVMVEHRGLCNLMHWGSLICPPQAGDALLQRAPFSFDGSVWELFWPLVAGLRLVLARPDGHRDPAYLVELIQARQVTTVKFVPALLHQFLEQPGVERCSSLREIFCGGGELTLALLRSVRERLPQVRVHNVYGPTEATVDSTAWTLHPHQPLPDLPPPIGRPISNTRLYVLDAHDRPVPLGAIGQLHIGGVGVARGYLGLPTLQAERFIASPFVTGDRLYRTGDLVRYRLDGELEFVGRNDFQVKLRGLRVELGEIEALLGEHPAVGQSVVLMREERLVAYFTCRDGRPAPALEVLRSHLLARLPEYMVPQAFVALAVLPLSTNGKVDRQALPAPGAESVISRAYQAPQGELETALAEIWTQVLKIEQVGRDDNFFELGGHSLLAVGLVARMRQAGLHVDARTLFSQPTLAGLAASTRLEQVQVVIPETTIPKLATRRRL</sequence>
<keyword evidence="3" id="KW-0597">Phosphoprotein</keyword>
<dbReference type="PANTHER" id="PTHR45527:SF1">
    <property type="entry name" value="FATTY ACID SYNTHASE"/>
    <property type="match status" value="1"/>
</dbReference>
<dbReference type="FunFam" id="3.30.300.30:FF:000015">
    <property type="entry name" value="Nonribosomal peptide synthase SidD"/>
    <property type="match status" value="1"/>
</dbReference>
<dbReference type="PROSITE" id="PS50075">
    <property type="entry name" value="CARRIER"/>
    <property type="match status" value="2"/>
</dbReference>
<dbReference type="InterPro" id="IPR001242">
    <property type="entry name" value="Condensation_dom"/>
</dbReference>
<dbReference type="SUPFAM" id="SSF56801">
    <property type="entry name" value="Acetyl-CoA synthetase-like"/>
    <property type="match status" value="2"/>
</dbReference>
<evidence type="ECO:0000256" key="1">
    <source>
        <dbReference type="ARBA" id="ARBA00001957"/>
    </source>
</evidence>
<dbReference type="InterPro" id="IPR045851">
    <property type="entry name" value="AMP-bd_C_sf"/>
</dbReference>
<keyword evidence="2" id="KW-0596">Phosphopantetheine</keyword>
<dbReference type="InterPro" id="IPR010071">
    <property type="entry name" value="AA_adenyl_dom"/>
</dbReference>
<dbReference type="FunFam" id="3.40.50.980:FF:000001">
    <property type="entry name" value="Non-ribosomal peptide synthetase"/>
    <property type="match status" value="2"/>
</dbReference>
<dbReference type="Gene3D" id="3.40.50.980">
    <property type="match status" value="4"/>
</dbReference>
<dbReference type="InterPro" id="IPR006162">
    <property type="entry name" value="Ppantetheine_attach_site"/>
</dbReference>
<dbReference type="NCBIfam" id="NF003417">
    <property type="entry name" value="PRK04813.1"/>
    <property type="match status" value="2"/>
</dbReference>
<dbReference type="Gene3D" id="2.30.38.10">
    <property type="entry name" value="Luciferase, Domain 3"/>
    <property type="match status" value="2"/>
</dbReference>
<reference evidence="6" key="1">
    <citation type="submission" date="2018-08" db="EMBL/GenBank/DDBJ databases">
        <authorList>
            <person name="Blom J."/>
        </authorList>
    </citation>
    <scope>NUCLEOTIDE SEQUENCE [LARGE SCALE GENOMIC DNA]</scope>
    <source>
        <strain evidence="6">CCOS 865</strain>
    </source>
</reference>
<dbReference type="InterPro" id="IPR036736">
    <property type="entry name" value="ACP-like_sf"/>
</dbReference>
<dbReference type="GO" id="GO:0044550">
    <property type="term" value="P:secondary metabolite biosynthetic process"/>
    <property type="evidence" value="ECO:0007669"/>
    <property type="project" value="TreeGrafter"/>
</dbReference>
<dbReference type="CDD" id="cd05930">
    <property type="entry name" value="A_NRPS"/>
    <property type="match status" value="1"/>
</dbReference>
<protein>
    <submittedName>
        <fullName evidence="5">Linear gramicidin synthase subunit B</fullName>
        <ecNumber evidence="5">5.1.1.-</ecNumber>
    </submittedName>
</protein>
<dbReference type="Pfam" id="PF13193">
    <property type="entry name" value="AMP-binding_C"/>
    <property type="match status" value="1"/>
</dbReference>
<evidence type="ECO:0000256" key="3">
    <source>
        <dbReference type="ARBA" id="ARBA00022553"/>
    </source>
</evidence>
<accession>A0A383RX07</accession>
<gene>
    <name evidence="5" type="primary">lgrB</name>
    <name evidence="5" type="ORF">CCOS865_03463</name>
</gene>
<dbReference type="PROSITE" id="PS00455">
    <property type="entry name" value="AMP_BINDING"/>
    <property type="match status" value="2"/>
</dbReference>
<dbReference type="PANTHER" id="PTHR45527">
    <property type="entry name" value="NONRIBOSOMAL PEPTIDE SYNTHETASE"/>
    <property type="match status" value="1"/>
</dbReference>
<dbReference type="Gene3D" id="3.30.559.30">
    <property type="entry name" value="Nonribosomal peptide synthetase, condensation domain"/>
    <property type="match status" value="2"/>
</dbReference>
<dbReference type="Gene3D" id="3.30.300.30">
    <property type="match status" value="2"/>
</dbReference>
<dbReference type="FunFam" id="3.40.50.980:FF:000002">
    <property type="entry name" value="Enterobactin synthetase component F"/>
    <property type="match status" value="1"/>
</dbReference>
<name>A0A383RX07_9PSED</name>
<dbReference type="InterPro" id="IPR020845">
    <property type="entry name" value="AMP-binding_CS"/>
</dbReference>
<dbReference type="Pfam" id="PF00501">
    <property type="entry name" value="AMP-binding"/>
    <property type="match status" value="2"/>
</dbReference>
<feature type="domain" description="Carrier" evidence="4">
    <location>
        <begin position="2026"/>
        <end position="2100"/>
    </location>
</feature>
<dbReference type="InterPro" id="IPR023213">
    <property type="entry name" value="CAT-like_dom_sf"/>
</dbReference>
<dbReference type="CDD" id="cd19544">
    <property type="entry name" value="E-C_NRPS"/>
    <property type="match status" value="1"/>
</dbReference>
<dbReference type="NCBIfam" id="TIGR01733">
    <property type="entry name" value="AA-adenyl-dom"/>
    <property type="match status" value="2"/>
</dbReference>
<keyword evidence="5" id="KW-0413">Isomerase</keyword>
<dbReference type="GO" id="GO:0031177">
    <property type="term" value="F:phosphopantetheine binding"/>
    <property type="evidence" value="ECO:0007669"/>
    <property type="project" value="InterPro"/>
</dbReference>
<dbReference type="FunFam" id="3.40.50.12780:FF:000012">
    <property type="entry name" value="Non-ribosomal peptide synthetase"/>
    <property type="match status" value="1"/>
</dbReference>
<dbReference type="Proteomes" id="UP000263595">
    <property type="component" value="Unassembled WGS sequence"/>
</dbReference>
<dbReference type="Gene3D" id="1.10.1200.10">
    <property type="entry name" value="ACP-like"/>
    <property type="match status" value="2"/>
</dbReference>
<dbReference type="Pfam" id="PF00550">
    <property type="entry name" value="PP-binding"/>
    <property type="match status" value="2"/>
</dbReference>
<dbReference type="FunFam" id="2.30.38.10:FF:000001">
    <property type="entry name" value="Non-ribosomal peptide synthetase PvdI"/>
    <property type="match status" value="2"/>
</dbReference>
<dbReference type="RefSeq" id="WP_119143114.1">
    <property type="nucleotide sequence ID" value="NZ_CBCSFL010000023.1"/>
</dbReference>
<dbReference type="Pfam" id="PF00668">
    <property type="entry name" value="Condensation"/>
    <property type="match status" value="2"/>
</dbReference>
<dbReference type="GO" id="GO:0005737">
    <property type="term" value="C:cytoplasm"/>
    <property type="evidence" value="ECO:0007669"/>
    <property type="project" value="TreeGrafter"/>
</dbReference>
<feature type="domain" description="Carrier" evidence="4">
    <location>
        <begin position="953"/>
        <end position="1027"/>
    </location>
</feature>
<dbReference type="GO" id="GO:0043041">
    <property type="term" value="P:amino acid activation for nonribosomal peptide biosynthetic process"/>
    <property type="evidence" value="ECO:0007669"/>
    <property type="project" value="TreeGrafter"/>
</dbReference>
<evidence type="ECO:0000259" key="4">
    <source>
        <dbReference type="PROSITE" id="PS50075"/>
    </source>
</evidence>
<organism evidence="5 6">
    <name type="scientific">Pseudomonas reidholzensis</name>
    <dbReference type="NCBI Taxonomy" id="1785162"/>
    <lineage>
        <taxon>Bacteria</taxon>
        <taxon>Pseudomonadati</taxon>
        <taxon>Pseudomonadota</taxon>
        <taxon>Gammaproteobacteria</taxon>
        <taxon>Pseudomonadales</taxon>
        <taxon>Pseudomonadaceae</taxon>
        <taxon>Pseudomonas</taxon>
    </lineage>
</organism>
<evidence type="ECO:0000313" key="5">
    <source>
        <dbReference type="EMBL" id="SYX91194.1"/>
    </source>
</evidence>
<dbReference type="InterPro" id="IPR009081">
    <property type="entry name" value="PP-bd_ACP"/>
</dbReference>
<dbReference type="InterPro" id="IPR020806">
    <property type="entry name" value="PKS_PP-bd"/>
</dbReference>
<dbReference type="SUPFAM" id="SSF52777">
    <property type="entry name" value="CoA-dependent acyltransferases"/>
    <property type="match status" value="4"/>
</dbReference>
<dbReference type="Gene3D" id="3.30.559.10">
    <property type="entry name" value="Chloramphenicol acetyltransferase-like domain"/>
    <property type="match status" value="2"/>
</dbReference>
<dbReference type="InterPro" id="IPR000873">
    <property type="entry name" value="AMP-dep_synth/lig_dom"/>
</dbReference>
<dbReference type="InterPro" id="IPR025110">
    <property type="entry name" value="AMP-bd_C"/>
</dbReference>
<dbReference type="EC" id="5.1.1.-" evidence="5"/>
<comment type="cofactor">
    <cofactor evidence="1">
        <name>pantetheine 4'-phosphate</name>
        <dbReference type="ChEBI" id="CHEBI:47942"/>
    </cofactor>
</comment>
<dbReference type="EMBL" id="UNOZ01000027">
    <property type="protein sequence ID" value="SYX91194.1"/>
    <property type="molecule type" value="Genomic_DNA"/>
</dbReference>
<dbReference type="SUPFAM" id="SSF47336">
    <property type="entry name" value="ACP-like"/>
    <property type="match status" value="2"/>
</dbReference>
<dbReference type="PROSITE" id="PS00012">
    <property type="entry name" value="PHOSPHOPANTETHEINE"/>
    <property type="match status" value="2"/>
</dbReference>
<dbReference type="OrthoDB" id="9757559at2"/>